<accession>A0A0U0YUU7</accession>
<dbReference type="InterPro" id="IPR010982">
    <property type="entry name" value="Lambda_DNA-bd_dom_sf"/>
</dbReference>
<organism evidence="2 3">
    <name type="scientific">Mycobacteroides abscessus</name>
    <dbReference type="NCBI Taxonomy" id="36809"/>
    <lineage>
        <taxon>Bacteria</taxon>
        <taxon>Bacillati</taxon>
        <taxon>Actinomycetota</taxon>
        <taxon>Actinomycetes</taxon>
        <taxon>Mycobacteriales</taxon>
        <taxon>Mycobacteriaceae</taxon>
        <taxon>Mycobacteroides</taxon>
    </lineage>
</organism>
<feature type="domain" description="HTH cro/C1-type" evidence="1">
    <location>
        <begin position="39"/>
        <end position="74"/>
    </location>
</feature>
<dbReference type="RefSeq" id="WP_005101575.1">
    <property type="nucleotide sequence ID" value="NZ_CP014952.1"/>
</dbReference>
<reference evidence="2 3" key="1">
    <citation type="submission" date="2015-03" db="EMBL/GenBank/DDBJ databases">
        <authorList>
            <person name="Murphy D."/>
        </authorList>
    </citation>
    <scope>NUCLEOTIDE SEQUENCE [LARGE SCALE GENOMIC DNA]</scope>
    <source>
        <strain evidence="2 3">PAP088</strain>
    </source>
</reference>
<sequence>MPDFSKRLSHLFATVHPAGRGPYSLNEVVAALGKRGVEVSSPYLSLLRKGERSNPAPEIVTALAEFFQVSPAYFYDADYAESVNRDLDWLVQLRDSKVREIAQRSYALSEHSRQAIADMVDHLRKVEGIPDNEAGTSASS</sequence>
<dbReference type="PROSITE" id="PS50943">
    <property type="entry name" value="HTH_CROC1"/>
    <property type="match status" value="1"/>
</dbReference>
<dbReference type="Gene3D" id="1.10.260.40">
    <property type="entry name" value="lambda repressor-like DNA-binding domains"/>
    <property type="match status" value="1"/>
</dbReference>
<dbReference type="InterPro" id="IPR001387">
    <property type="entry name" value="Cro/C1-type_HTH"/>
</dbReference>
<protein>
    <submittedName>
        <fullName evidence="2">ESX-1 secretion-associated regulator EspR</fullName>
    </submittedName>
</protein>
<dbReference type="Proteomes" id="UP000045782">
    <property type="component" value="Unassembled WGS sequence"/>
</dbReference>
<evidence type="ECO:0000259" key="1">
    <source>
        <dbReference type="PROSITE" id="PS50943"/>
    </source>
</evidence>
<dbReference type="AlphaFoldDB" id="A0A0U0YUU7"/>
<evidence type="ECO:0000313" key="2">
    <source>
        <dbReference type="EMBL" id="CPV74054.1"/>
    </source>
</evidence>
<proteinExistence type="predicted"/>
<dbReference type="EMBL" id="CSWP01000016">
    <property type="protein sequence ID" value="CPV74054.1"/>
    <property type="molecule type" value="Genomic_DNA"/>
</dbReference>
<evidence type="ECO:0000313" key="3">
    <source>
        <dbReference type="Proteomes" id="UP000045782"/>
    </source>
</evidence>
<gene>
    <name evidence="2" type="primary">espR_4</name>
    <name evidence="2" type="ORF">ERS075579_05395</name>
</gene>
<name>A0A0U0YUU7_9MYCO</name>
<dbReference type="GO" id="GO:0003677">
    <property type="term" value="F:DNA binding"/>
    <property type="evidence" value="ECO:0007669"/>
    <property type="project" value="InterPro"/>
</dbReference>